<dbReference type="AlphaFoldDB" id="A0A1M7XY88"/>
<dbReference type="OrthoDB" id="9810836at2"/>
<dbReference type="RefSeq" id="WP_073587139.1">
    <property type="nucleotide sequence ID" value="NZ_FRFD01000003.1"/>
</dbReference>
<feature type="transmembrane region" description="Helical" evidence="1">
    <location>
        <begin position="43"/>
        <end position="64"/>
    </location>
</feature>
<keyword evidence="1" id="KW-1133">Transmembrane helix</keyword>
<protein>
    <recommendedName>
        <fullName evidence="4">PAP2 superfamily protein</fullName>
    </recommendedName>
</protein>
<feature type="transmembrane region" description="Helical" evidence="1">
    <location>
        <begin position="140"/>
        <end position="163"/>
    </location>
</feature>
<evidence type="ECO:0000256" key="1">
    <source>
        <dbReference type="SAM" id="Phobius"/>
    </source>
</evidence>
<dbReference type="EMBL" id="FRFD01000003">
    <property type="protein sequence ID" value="SHO43964.1"/>
    <property type="molecule type" value="Genomic_DNA"/>
</dbReference>
<feature type="transmembrane region" description="Helical" evidence="1">
    <location>
        <begin position="12"/>
        <end position="31"/>
    </location>
</feature>
<evidence type="ECO:0000313" key="3">
    <source>
        <dbReference type="Proteomes" id="UP000184612"/>
    </source>
</evidence>
<reference evidence="2 3" key="1">
    <citation type="submission" date="2016-12" db="EMBL/GenBank/DDBJ databases">
        <authorList>
            <person name="Song W.-J."/>
            <person name="Kurnit D.M."/>
        </authorList>
    </citation>
    <scope>NUCLEOTIDE SEQUENCE [LARGE SCALE GENOMIC DNA]</scope>
    <source>
        <strain evidence="2 3">DSM 12503</strain>
    </source>
</reference>
<sequence>MNSKEKAAKIIRIISVPPIMALSLLLVAFFFKNEIYNRQQDFVFSIAALVVFPILAYPASEIFIRNKENKRERQRNFAFVFSLIGYTALLIYGAVFKVSSDMTAISLTYFLTVVILTLFNKIFKIKASGHAASCTSPLIFFIYFWGWPLIFPCGIAFTAILWSSLELKRHSLKEFFIGAGICILSVDLSLFGVWFI</sequence>
<name>A0A1M7XY88_9FIRM</name>
<proteinExistence type="predicted"/>
<dbReference type="Proteomes" id="UP000184612">
    <property type="component" value="Unassembled WGS sequence"/>
</dbReference>
<feature type="transmembrane region" description="Helical" evidence="1">
    <location>
        <begin position="76"/>
        <end position="96"/>
    </location>
</feature>
<accession>A0A1M7XY88</accession>
<feature type="transmembrane region" description="Helical" evidence="1">
    <location>
        <begin position="102"/>
        <end position="119"/>
    </location>
</feature>
<gene>
    <name evidence="2" type="ORF">SAMN02745217_00419</name>
</gene>
<keyword evidence="1" id="KW-0812">Transmembrane</keyword>
<keyword evidence="3" id="KW-1185">Reference proteome</keyword>
<evidence type="ECO:0008006" key="4">
    <source>
        <dbReference type="Google" id="ProtNLM"/>
    </source>
</evidence>
<feature type="transmembrane region" description="Helical" evidence="1">
    <location>
        <begin position="175"/>
        <end position="195"/>
    </location>
</feature>
<dbReference type="STRING" id="1121345.SAMN02745217_00419"/>
<keyword evidence="1" id="KW-0472">Membrane</keyword>
<evidence type="ECO:0000313" key="2">
    <source>
        <dbReference type="EMBL" id="SHO43964.1"/>
    </source>
</evidence>
<organism evidence="2 3">
    <name type="scientific">Anaerocolumna xylanovorans DSM 12503</name>
    <dbReference type="NCBI Taxonomy" id="1121345"/>
    <lineage>
        <taxon>Bacteria</taxon>
        <taxon>Bacillati</taxon>
        <taxon>Bacillota</taxon>
        <taxon>Clostridia</taxon>
        <taxon>Lachnospirales</taxon>
        <taxon>Lachnospiraceae</taxon>
        <taxon>Anaerocolumna</taxon>
    </lineage>
</organism>